<dbReference type="InterPro" id="IPR002762">
    <property type="entry name" value="CbiX-like"/>
</dbReference>
<name>K6WU38_9ACTN</name>
<evidence type="ECO:0000313" key="3">
    <source>
        <dbReference type="EMBL" id="GAB90079.1"/>
    </source>
</evidence>
<organism evidence="3 4">
    <name type="scientific">Gordonia rhizosphera NBRC 16068</name>
    <dbReference type="NCBI Taxonomy" id="1108045"/>
    <lineage>
        <taxon>Bacteria</taxon>
        <taxon>Bacillati</taxon>
        <taxon>Actinomycetota</taxon>
        <taxon>Actinomycetes</taxon>
        <taxon>Mycobacteriales</taxon>
        <taxon>Gordoniaceae</taxon>
        <taxon>Gordonia</taxon>
    </lineage>
</organism>
<comment type="caution">
    <text evidence="3">The sequence shown here is derived from an EMBL/GenBank/DDBJ whole genome shotgun (WGS) entry which is preliminary data.</text>
</comment>
<dbReference type="EMBL" id="BAHC01000084">
    <property type="protein sequence ID" value="GAB90079.1"/>
    <property type="molecule type" value="Genomic_DNA"/>
</dbReference>
<evidence type="ECO:0000313" key="4">
    <source>
        <dbReference type="Proteomes" id="UP000008363"/>
    </source>
</evidence>
<sequence>MTPPLLLVGHGSRDPRFADTARRVRAAVSARLPRVDVGLSFLDLDEPLVGDALDAMAGECVIVPLLLAPGYHSDVDLPAIVAEHARHPVRSGHVVGRHSLVEALADRLREAGLRPDDGTVVTAVGSSNPVAEKVVRRRAIELSTLLHRPVEVVFATRLGTDGSALHAAIRRLRKAGADRIALSPYFLSAGRLTEVVESALDRLAPGSLVAGPIGTHPTLIDAVVDSYCRTAGSTAFAQSISSR</sequence>
<accession>K6WU38</accession>
<dbReference type="OrthoDB" id="482456at2"/>
<dbReference type="SUPFAM" id="SSF53800">
    <property type="entry name" value="Chelatase"/>
    <property type="match status" value="1"/>
</dbReference>
<dbReference type="PANTHER" id="PTHR33542:SF5">
    <property type="entry name" value="FERROCHELATASE CHE1"/>
    <property type="match status" value="1"/>
</dbReference>
<dbReference type="eggNOG" id="COG2138">
    <property type="taxonomic scope" value="Bacteria"/>
</dbReference>
<keyword evidence="4" id="KW-1185">Reference proteome</keyword>
<protein>
    <submittedName>
        <fullName evidence="3">Putative ferrochelatase</fullName>
    </submittedName>
</protein>
<gene>
    <name evidence="3" type="ORF">GORHZ_084_00050</name>
</gene>
<dbReference type="RefSeq" id="WP_006332591.1">
    <property type="nucleotide sequence ID" value="NZ_BAHC01000084.1"/>
</dbReference>
<evidence type="ECO:0000256" key="2">
    <source>
        <dbReference type="ARBA" id="ARBA00023239"/>
    </source>
</evidence>
<dbReference type="Proteomes" id="UP000008363">
    <property type="component" value="Unassembled WGS sequence"/>
</dbReference>
<proteinExistence type="predicted"/>
<evidence type="ECO:0000256" key="1">
    <source>
        <dbReference type="ARBA" id="ARBA00022723"/>
    </source>
</evidence>
<dbReference type="GO" id="GO:0046872">
    <property type="term" value="F:metal ion binding"/>
    <property type="evidence" value="ECO:0007669"/>
    <property type="project" value="UniProtKB-KW"/>
</dbReference>
<dbReference type="CDD" id="cd03416">
    <property type="entry name" value="CbiX_SirB_N"/>
    <property type="match status" value="1"/>
</dbReference>
<dbReference type="Pfam" id="PF01903">
    <property type="entry name" value="CbiX"/>
    <property type="match status" value="2"/>
</dbReference>
<dbReference type="GO" id="GO:0016829">
    <property type="term" value="F:lyase activity"/>
    <property type="evidence" value="ECO:0007669"/>
    <property type="project" value="UniProtKB-KW"/>
</dbReference>
<dbReference type="AlphaFoldDB" id="K6WU38"/>
<dbReference type="PANTHER" id="PTHR33542">
    <property type="entry name" value="SIROHYDROCHLORIN FERROCHELATASE, CHLOROPLASTIC"/>
    <property type="match status" value="1"/>
</dbReference>
<keyword evidence="1" id="KW-0479">Metal-binding</keyword>
<keyword evidence="2" id="KW-0456">Lyase</keyword>
<dbReference type="InterPro" id="IPR050963">
    <property type="entry name" value="Sirohydro_Cobaltochel/CbiX"/>
</dbReference>
<dbReference type="Gene3D" id="3.40.50.1400">
    <property type="match status" value="2"/>
</dbReference>
<reference evidence="3 4" key="1">
    <citation type="submission" date="2012-08" db="EMBL/GenBank/DDBJ databases">
        <title>Whole genome shotgun sequence of Gordonia rhizosphera NBRC 16068.</title>
        <authorList>
            <person name="Takarada H."/>
            <person name="Isaki S."/>
            <person name="Hosoyama A."/>
            <person name="Tsuchikane K."/>
            <person name="Katsumata H."/>
            <person name="Baba S."/>
            <person name="Ohji S."/>
            <person name="Yamazaki S."/>
            <person name="Fujita N."/>
        </authorList>
    </citation>
    <scope>NUCLEOTIDE SEQUENCE [LARGE SCALE GENOMIC DNA]</scope>
    <source>
        <strain evidence="3 4">NBRC 16068</strain>
    </source>
</reference>
<dbReference type="STRING" id="1108045.GORHZ_084_00050"/>